<feature type="coiled-coil region" evidence="4">
    <location>
        <begin position="72"/>
        <end position="99"/>
    </location>
</feature>
<dbReference type="PROSITE" id="PS50082">
    <property type="entry name" value="WD_REPEATS_2"/>
    <property type="match status" value="4"/>
</dbReference>
<organism evidence="6 7">
    <name type="scientific">Ramazzottius varieornatus</name>
    <name type="common">Water bear</name>
    <name type="synonym">Tardigrade</name>
    <dbReference type="NCBI Taxonomy" id="947166"/>
    <lineage>
        <taxon>Eukaryota</taxon>
        <taxon>Metazoa</taxon>
        <taxon>Ecdysozoa</taxon>
        <taxon>Tardigrada</taxon>
        <taxon>Eutardigrada</taxon>
        <taxon>Parachela</taxon>
        <taxon>Hypsibioidea</taxon>
        <taxon>Ramazzottiidae</taxon>
        <taxon>Ramazzottius</taxon>
    </lineage>
</organism>
<feature type="region of interest" description="Disordered" evidence="5">
    <location>
        <begin position="294"/>
        <end position="314"/>
    </location>
</feature>
<comment type="caution">
    <text evidence="6">The sequence shown here is derived from an EMBL/GenBank/DDBJ whole genome shotgun (WGS) entry which is preliminary data.</text>
</comment>
<feature type="repeat" description="WD" evidence="3">
    <location>
        <begin position="369"/>
        <end position="410"/>
    </location>
</feature>
<feature type="compositionally biased region" description="Polar residues" evidence="5">
    <location>
        <begin position="18"/>
        <end position="39"/>
    </location>
</feature>
<evidence type="ECO:0000256" key="3">
    <source>
        <dbReference type="PROSITE-ProRule" id="PRU00221"/>
    </source>
</evidence>
<reference evidence="6 7" key="1">
    <citation type="journal article" date="2016" name="Nat. Commun.">
        <title>Extremotolerant tardigrade genome and improved radiotolerance of human cultured cells by tardigrade-unique protein.</title>
        <authorList>
            <person name="Hashimoto T."/>
            <person name="Horikawa D.D."/>
            <person name="Saito Y."/>
            <person name="Kuwahara H."/>
            <person name="Kozuka-Hata H."/>
            <person name="Shin-I T."/>
            <person name="Minakuchi Y."/>
            <person name="Ohishi K."/>
            <person name="Motoyama A."/>
            <person name="Aizu T."/>
            <person name="Enomoto A."/>
            <person name="Kondo K."/>
            <person name="Tanaka S."/>
            <person name="Hara Y."/>
            <person name="Koshikawa S."/>
            <person name="Sagara H."/>
            <person name="Miura T."/>
            <person name="Yokobori S."/>
            <person name="Miyagawa K."/>
            <person name="Suzuki Y."/>
            <person name="Kubo T."/>
            <person name="Oyama M."/>
            <person name="Kohara Y."/>
            <person name="Fujiyama A."/>
            <person name="Arakawa K."/>
            <person name="Katayama T."/>
            <person name="Toyoda A."/>
            <person name="Kunieda T."/>
        </authorList>
    </citation>
    <scope>NUCLEOTIDE SEQUENCE [LARGE SCALE GENOMIC DNA]</scope>
    <source>
        <strain evidence="6 7">YOKOZUNA-1</strain>
    </source>
</reference>
<dbReference type="STRING" id="947166.A0A1D1UP74"/>
<evidence type="ECO:0000313" key="6">
    <source>
        <dbReference type="EMBL" id="GAU88163.1"/>
    </source>
</evidence>
<dbReference type="AlphaFoldDB" id="A0A1D1UP74"/>
<dbReference type="Pfam" id="PF00400">
    <property type="entry name" value="WD40"/>
    <property type="match status" value="5"/>
</dbReference>
<keyword evidence="1 3" id="KW-0853">WD repeat</keyword>
<dbReference type="InterPro" id="IPR019775">
    <property type="entry name" value="WD40_repeat_CS"/>
</dbReference>
<feature type="compositionally biased region" description="Basic residues" evidence="5">
    <location>
        <begin position="1"/>
        <end position="11"/>
    </location>
</feature>
<dbReference type="Proteomes" id="UP000186922">
    <property type="component" value="Unassembled WGS sequence"/>
</dbReference>
<dbReference type="PROSITE" id="PS50294">
    <property type="entry name" value="WD_REPEATS_REGION"/>
    <property type="match status" value="2"/>
</dbReference>
<evidence type="ECO:0000256" key="5">
    <source>
        <dbReference type="SAM" id="MobiDB-lite"/>
    </source>
</evidence>
<keyword evidence="4" id="KW-0175">Coiled coil</keyword>
<sequence length="546" mass="59000">MDASSARRKSHGIGAGGSSKTPSSQNASLPSGMKSSLSRPDSLMPATLVPTSDREAVPFRISAASSGSDISKERLIQLLTNVEDEYDKVIKENARLKAQIEAMSRPGFHPSTNVNLFAQSGGICGISARSSLSSKNSFPLAQTVPADAGAHSPPLSSVDSSLHKLKILKEEQLQKFKSSRRKIASATSRLRNVPSAEAAVVRNFSKHNDGVWDVTVPRAATCPYSILASASADRTACVWNAKTGQCLTQYQGHDGAVNSVRFMSMRVAMGDSVLVLTASGDCTAHVWKVNASQLASKEDQGDPTEGDSFHSSSKPNRMLVNYPLMVLRSHTNAVSCAEWISGTDQIITASWDRSAIVFDVETGDNLNTFAGHDDELTYVSVCRPQKLFVTCSKDATFRLWDLREPTLQSVSVFQGHTDAVNCAVFTPSGDSIVSGGDDRVLRVWDLRNMRSPKSSVRMDGAINRLSISESLVVAAPLDNRSVELYSITTGKLTRLPRAKRLGHQRMVTAAAWFDDYPPSSPAYGLDVNLVTSAFDRQIIGWKTITG</sequence>
<dbReference type="InterPro" id="IPR015943">
    <property type="entry name" value="WD40/YVTN_repeat-like_dom_sf"/>
</dbReference>
<feature type="region of interest" description="Disordered" evidence="5">
    <location>
        <begin position="1"/>
        <end position="50"/>
    </location>
</feature>
<accession>A0A1D1UP74</accession>
<dbReference type="CDD" id="cd00200">
    <property type="entry name" value="WD40"/>
    <property type="match status" value="1"/>
</dbReference>
<dbReference type="SMART" id="SM00320">
    <property type="entry name" value="WD40"/>
    <property type="match status" value="6"/>
</dbReference>
<evidence type="ECO:0000313" key="7">
    <source>
        <dbReference type="Proteomes" id="UP000186922"/>
    </source>
</evidence>
<keyword evidence="2" id="KW-0677">Repeat</keyword>
<evidence type="ECO:0000256" key="2">
    <source>
        <dbReference type="ARBA" id="ARBA00022737"/>
    </source>
</evidence>
<dbReference type="EMBL" id="BDGG01000001">
    <property type="protein sequence ID" value="GAU88163.1"/>
    <property type="molecule type" value="Genomic_DNA"/>
</dbReference>
<dbReference type="InterPro" id="IPR001680">
    <property type="entry name" value="WD40_rpt"/>
</dbReference>
<dbReference type="PANTHER" id="PTHR44156">
    <property type="entry name" value="SUPERNUMERARY LIMBS, ISOFORM B-RELATED"/>
    <property type="match status" value="1"/>
</dbReference>
<gene>
    <name evidence="6" type="primary">RvY_00909-1</name>
    <name evidence="6" type="synonym">RvY_00909.1</name>
    <name evidence="6" type="ORF">RvY_00909</name>
</gene>
<dbReference type="SUPFAM" id="SSF50978">
    <property type="entry name" value="WD40 repeat-like"/>
    <property type="match status" value="1"/>
</dbReference>
<dbReference type="InterPro" id="IPR036322">
    <property type="entry name" value="WD40_repeat_dom_sf"/>
</dbReference>
<dbReference type="InterPro" id="IPR053299">
    <property type="entry name" value="ASTRA_WD_repeat"/>
</dbReference>
<feature type="repeat" description="WD" evidence="3">
    <location>
        <begin position="413"/>
        <end position="454"/>
    </location>
</feature>
<feature type="repeat" description="WD" evidence="3">
    <location>
        <begin position="250"/>
        <end position="297"/>
    </location>
</feature>
<evidence type="ECO:0000256" key="4">
    <source>
        <dbReference type="SAM" id="Coils"/>
    </source>
</evidence>
<name>A0A1D1UP74_RAMVA</name>
<protein>
    <submittedName>
        <fullName evidence="6">Uncharacterized protein</fullName>
    </submittedName>
</protein>
<dbReference type="Gene3D" id="2.130.10.10">
    <property type="entry name" value="YVTN repeat-like/Quinoprotein amine dehydrogenase"/>
    <property type="match status" value="2"/>
</dbReference>
<evidence type="ECO:0000256" key="1">
    <source>
        <dbReference type="ARBA" id="ARBA00022574"/>
    </source>
</evidence>
<dbReference type="PRINTS" id="PR00320">
    <property type="entry name" value="GPROTEINBRPT"/>
</dbReference>
<keyword evidence="7" id="KW-1185">Reference proteome</keyword>
<dbReference type="PROSITE" id="PS00678">
    <property type="entry name" value="WD_REPEATS_1"/>
    <property type="match status" value="1"/>
</dbReference>
<feature type="repeat" description="WD" evidence="3">
    <location>
        <begin position="327"/>
        <end position="368"/>
    </location>
</feature>
<dbReference type="OrthoDB" id="9984207at2759"/>
<proteinExistence type="predicted"/>
<dbReference type="InterPro" id="IPR020472">
    <property type="entry name" value="WD40_PAC1"/>
</dbReference>